<proteinExistence type="predicted"/>
<dbReference type="Proteomes" id="UP000075882">
    <property type="component" value="Unassembled WGS sequence"/>
</dbReference>
<name>A0A8W7Q193_ANOCL</name>
<reference evidence="1" key="1">
    <citation type="submission" date="2022-08" db="UniProtKB">
        <authorList>
            <consortium name="EnsemblMetazoa"/>
        </authorList>
    </citation>
    <scope>IDENTIFICATION</scope>
</reference>
<protein>
    <submittedName>
        <fullName evidence="1">Uncharacterized protein</fullName>
    </submittedName>
</protein>
<dbReference type="AlphaFoldDB" id="A0A8W7Q193"/>
<dbReference type="EnsemblMetazoa" id="ACOM040917-RA">
    <property type="protein sequence ID" value="ACOM040917-PA.1"/>
    <property type="gene ID" value="ACOM040917"/>
</dbReference>
<sequence>MTLKWSNQRYPVKGGKKKKIQKRDTIEINKQVDKCVDPTDDAQQTDIRFRLDEDVRDCLSSDVMPMLPVLLLLPQLPFAALIGTNSHTPLLKQSSMTTGVHDIFKIIHLIDGGFQQQPQ</sequence>
<evidence type="ECO:0000313" key="1">
    <source>
        <dbReference type="EnsemblMetazoa" id="ACOM040917-PA.1"/>
    </source>
</evidence>
<organism evidence="1">
    <name type="scientific">Anopheles coluzzii</name>
    <name type="common">African malaria mosquito</name>
    <dbReference type="NCBI Taxonomy" id="1518534"/>
    <lineage>
        <taxon>Eukaryota</taxon>
        <taxon>Metazoa</taxon>
        <taxon>Ecdysozoa</taxon>
        <taxon>Arthropoda</taxon>
        <taxon>Hexapoda</taxon>
        <taxon>Insecta</taxon>
        <taxon>Pterygota</taxon>
        <taxon>Neoptera</taxon>
        <taxon>Endopterygota</taxon>
        <taxon>Diptera</taxon>
        <taxon>Nematocera</taxon>
        <taxon>Culicoidea</taxon>
        <taxon>Culicidae</taxon>
        <taxon>Anophelinae</taxon>
        <taxon>Anopheles</taxon>
    </lineage>
</organism>
<accession>A0A8W7Q193</accession>